<dbReference type="AlphaFoldDB" id="A0A6J6BIE1"/>
<dbReference type="InterPro" id="IPR011611">
    <property type="entry name" value="PfkB_dom"/>
</dbReference>
<dbReference type="InterPro" id="IPR029056">
    <property type="entry name" value="Ribokinase-like"/>
</dbReference>
<proteinExistence type="predicted"/>
<dbReference type="PROSITE" id="PS00584">
    <property type="entry name" value="PFKB_KINASES_2"/>
    <property type="match status" value="1"/>
</dbReference>
<reference evidence="4" key="1">
    <citation type="submission" date="2020-05" db="EMBL/GenBank/DDBJ databases">
        <authorList>
            <person name="Chiriac C."/>
            <person name="Salcher M."/>
            <person name="Ghai R."/>
            <person name="Kavagutti S V."/>
        </authorList>
    </citation>
    <scope>NUCLEOTIDE SEQUENCE</scope>
</reference>
<keyword evidence="1" id="KW-0808">Transferase</keyword>
<organism evidence="4">
    <name type="scientific">freshwater metagenome</name>
    <dbReference type="NCBI Taxonomy" id="449393"/>
    <lineage>
        <taxon>unclassified sequences</taxon>
        <taxon>metagenomes</taxon>
        <taxon>ecological metagenomes</taxon>
    </lineage>
</organism>
<dbReference type="PANTHER" id="PTHR10584">
    <property type="entry name" value="SUGAR KINASE"/>
    <property type="match status" value="1"/>
</dbReference>
<name>A0A6J6BIE1_9ZZZZ</name>
<dbReference type="CDD" id="cd01166">
    <property type="entry name" value="KdgK"/>
    <property type="match status" value="1"/>
</dbReference>
<evidence type="ECO:0000256" key="2">
    <source>
        <dbReference type="ARBA" id="ARBA00022777"/>
    </source>
</evidence>
<evidence type="ECO:0000313" key="4">
    <source>
        <dbReference type="EMBL" id="CAB4538766.1"/>
    </source>
</evidence>
<gene>
    <name evidence="4" type="ORF">UFOPK1425_00451</name>
</gene>
<evidence type="ECO:0000256" key="1">
    <source>
        <dbReference type="ARBA" id="ARBA00022679"/>
    </source>
</evidence>
<dbReference type="Gene3D" id="3.40.1190.20">
    <property type="match status" value="1"/>
</dbReference>
<evidence type="ECO:0000259" key="3">
    <source>
        <dbReference type="Pfam" id="PF00294"/>
    </source>
</evidence>
<feature type="domain" description="Carbohydrate kinase PfkB" evidence="3">
    <location>
        <begin position="4"/>
        <end position="292"/>
    </location>
</feature>
<dbReference type="PANTHER" id="PTHR10584:SF167">
    <property type="entry name" value="PFKB DOMAIN PROTEIN"/>
    <property type="match status" value="1"/>
</dbReference>
<dbReference type="Pfam" id="PF00294">
    <property type="entry name" value="PfkB"/>
    <property type="match status" value="1"/>
</dbReference>
<dbReference type="SUPFAM" id="SSF53613">
    <property type="entry name" value="Ribokinase-like"/>
    <property type="match status" value="1"/>
</dbReference>
<keyword evidence="2" id="KW-0418">Kinase</keyword>
<dbReference type="InterPro" id="IPR002173">
    <property type="entry name" value="Carboh/pur_kinase_PfkB_CS"/>
</dbReference>
<sequence length="295" mass="30808">MSANKILCIGDIMLDVVVLLNRPIVEGLETRAQISTQGGGAAANVATWLAHNKTPSYLVTRIGDDSAGQTLIAELNKYGVEHSSQIIANKGTGVVVVIVGREGERTMFPDSGANAGLGLSDLPDLSQFSAVYLSAYALINSQSREGVLQIVEAVKAAGLPIILDPATVGVLMEVGVSTANDWLQFVDTIILNEEESHFLTGKENPVDAAAQLLNQVKTVVIKRGSNGALGQTRNGQLIQVQAKKTTVVNTTGAGDAFAAGFISIWGNNGELIDALESGAELAAKCVALVGARPLY</sequence>
<protein>
    <submittedName>
        <fullName evidence="4">Unannotated protein</fullName>
    </submittedName>
</protein>
<dbReference type="EMBL" id="CAEZSJ010000064">
    <property type="protein sequence ID" value="CAB4538766.1"/>
    <property type="molecule type" value="Genomic_DNA"/>
</dbReference>
<accession>A0A6J6BIE1</accession>
<dbReference type="GO" id="GO:0016301">
    <property type="term" value="F:kinase activity"/>
    <property type="evidence" value="ECO:0007669"/>
    <property type="project" value="UniProtKB-KW"/>
</dbReference>